<feature type="transmembrane region" description="Helical" evidence="4">
    <location>
        <begin position="12"/>
        <end position="33"/>
    </location>
</feature>
<dbReference type="PANTHER" id="PTHR45877">
    <property type="entry name" value="E3 UBIQUITIN-PROTEIN LIGASE SIAH2"/>
    <property type="match status" value="1"/>
</dbReference>
<keyword evidence="4" id="KW-0812">Transmembrane</keyword>
<feature type="domain" description="RING-type" evidence="5">
    <location>
        <begin position="103"/>
        <end position="140"/>
    </location>
</feature>
<dbReference type="GO" id="GO:0031624">
    <property type="term" value="F:ubiquitin conjugating enzyme binding"/>
    <property type="evidence" value="ECO:0007669"/>
    <property type="project" value="TreeGrafter"/>
</dbReference>
<dbReference type="GO" id="GO:0061630">
    <property type="term" value="F:ubiquitin protein ligase activity"/>
    <property type="evidence" value="ECO:0007669"/>
    <property type="project" value="TreeGrafter"/>
</dbReference>
<evidence type="ECO:0000256" key="1">
    <source>
        <dbReference type="ARBA" id="ARBA00022771"/>
    </source>
</evidence>
<dbReference type="Proteomes" id="UP000594260">
    <property type="component" value="Unplaced"/>
</dbReference>
<evidence type="ECO:0000256" key="4">
    <source>
        <dbReference type="SAM" id="Phobius"/>
    </source>
</evidence>
<evidence type="ECO:0000313" key="6">
    <source>
        <dbReference type="EnsemblMetazoa" id="XP_022664327"/>
    </source>
</evidence>
<dbReference type="AlphaFoldDB" id="A0A7M7KBA5"/>
<dbReference type="Gene3D" id="3.30.40.10">
    <property type="entry name" value="Zinc/RING finger domain, C3HC4 (zinc finger)"/>
    <property type="match status" value="1"/>
</dbReference>
<accession>A0A7M7KBA5</accession>
<keyword evidence="1 3" id="KW-0863">Zinc-finger</keyword>
<dbReference type="KEGG" id="vde:111251712"/>
<dbReference type="GO" id="GO:0043161">
    <property type="term" value="P:proteasome-mediated ubiquitin-dependent protein catabolic process"/>
    <property type="evidence" value="ECO:0007669"/>
    <property type="project" value="TreeGrafter"/>
</dbReference>
<dbReference type="InterPro" id="IPR001841">
    <property type="entry name" value="Znf_RING"/>
</dbReference>
<dbReference type="InterPro" id="IPR013083">
    <property type="entry name" value="Znf_RING/FYVE/PHD"/>
</dbReference>
<keyword evidence="7" id="KW-1185">Reference proteome</keyword>
<keyword evidence="1 3" id="KW-0479">Metal-binding</keyword>
<evidence type="ECO:0000256" key="3">
    <source>
        <dbReference type="PROSITE-ProRule" id="PRU00175"/>
    </source>
</evidence>
<dbReference type="GO" id="GO:0008270">
    <property type="term" value="F:zinc ion binding"/>
    <property type="evidence" value="ECO:0007669"/>
    <property type="project" value="UniProtKB-KW"/>
</dbReference>
<organism evidence="6 7">
    <name type="scientific">Varroa destructor</name>
    <name type="common">Honeybee mite</name>
    <dbReference type="NCBI Taxonomy" id="109461"/>
    <lineage>
        <taxon>Eukaryota</taxon>
        <taxon>Metazoa</taxon>
        <taxon>Ecdysozoa</taxon>
        <taxon>Arthropoda</taxon>
        <taxon>Chelicerata</taxon>
        <taxon>Arachnida</taxon>
        <taxon>Acari</taxon>
        <taxon>Parasitiformes</taxon>
        <taxon>Mesostigmata</taxon>
        <taxon>Gamasina</taxon>
        <taxon>Dermanyssoidea</taxon>
        <taxon>Varroidae</taxon>
        <taxon>Varroa</taxon>
    </lineage>
</organism>
<dbReference type="EnsemblMetazoa" id="XM_022808592">
    <property type="protein sequence ID" value="XP_022664327"/>
    <property type="gene ID" value="LOC111251712"/>
</dbReference>
<keyword evidence="2" id="KW-0862">Zinc</keyword>
<dbReference type="RefSeq" id="XP_022664327.1">
    <property type="nucleotide sequence ID" value="XM_022808592.1"/>
</dbReference>
<dbReference type="PROSITE" id="PS50089">
    <property type="entry name" value="ZF_RING_2"/>
    <property type="match status" value="1"/>
</dbReference>
<dbReference type="PANTHER" id="PTHR45877:SF2">
    <property type="entry name" value="E3 UBIQUITIN-PROTEIN LIGASE SINA-RELATED"/>
    <property type="match status" value="1"/>
</dbReference>
<name>A0A7M7KBA5_VARDE</name>
<evidence type="ECO:0000313" key="7">
    <source>
        <dbReference type="Proteomes" id="UP000594260"/>
    </source>
</evidence>
<dbReference type="InterPro" id="IPR004162">
    <property type="entry name" value="SINA-like_animal"/>
</dbReference>
<keyword evidence="4" id="KW-1133">Transmembrane helix</keyword>
<dbReference type="GeneID" id="111251712"/>
<protein>
    <recommendedName>
        <fullName evidence="5">RING-type domain-containing protein</fullName>
    </recommendedName>
</protein>
<evidence type="ECO:0000259" key="5">
    <source>
        <dbReference type="PROSITE" id="PS50089"/>
    </source>
</evidence>
<evidence type="ECO:0000256" key="2">
    <source>
        <dbReference type="ARBA" id="ARBA00022833"/>
    </source>
</evidence>
<proteinExistence type="predicted"/>
<feature type="transmembrane region" description="Helical" evidence="4">
    <location>
        <begin position="39"/>
        <end position="60"/>
    </location>
</feature>
<dbReference type="OrthoDB" id="774873at2759"/>
<dbReference type="InParanoid" id="A0A7M7KBA5"/>
<keyword evidence="4" id="KW-0472">Membrane</keyword>
<dbReference type="GO" id="GO:0005737">
    <property type="term" value="C:cytoplasm"/>
    <property type="evidence" value="ECO:0007669"/>
    <property type="project" value="TreeGrafter"/>
</dbReference>
<reference evidence="6" key="1">
    <citation type="submission" date="2021-01" db="UniProtKB">
        <authorList>
            <consortium name="EnsemblMetazoa"/>
        </authorList>
    </citation>
    <scope>IDENTIFICATION</scope>
</reference>
<sequence length="250" mass="29220">MSIVVVIDARHPASLSSFFEIITCALFQLPAFTLWNFCYGFALILFNLPWARLFFFKLYWIELDRGKMVDVVEEYLIEQKADDTFICFGDELLVDSSASVERCVVCYRCPLSPRYVSVHCRKHIVCVECGDRLKTCPLCRRRVQALYRHLEARRINNNVKLRCPFHVLGCMVECDVETWKTHIRECPFEGEAWLSHLRQRWAKGEKGTFSFFLGFLQKGYRRLKLRTFGTLGPSEGIRQNDDFTTNSTEL</sequence>
<dbReference type="SUPFAM" id="SSF49599">
    <property type="entry name" value="TRAF domain-like"/>
    <property type="match status" value="1"/>
</dbReference>